<evidence type="ECO:0000313" key="8">
    <source>
        <dbReference type="EMBL" id="GGJ91752.1"/>
    </source>
</evidence>
<dbReference type="GO" id="GO:0005886">
    <property type="term" value="C:plasma membrane"/>
    <property type="evidence" value="ECO:0007669"/>
    <property type="project" value="UniProtKB-SubCell"/>
</dbReference>
<dbReference type="SUPFAM" id="SSF53448">
    <property type="entry name" value="Nucleotide-diphospho-sugar transferases"/>
    <property type="match status" value="1"/>
</dbReference>
<keyword evidence="4" id="KW-0328">Glycosyltransferase</keyword>
<feature type="domain" description="Glycosyltransferase 2-like" evidence="7">
    <location>
        <begin position="4"/>
        <end position="126"/>
    </location>
</feature>
<keyword evidence="2" id="KW-1003">Cell membrane</keyword>
<evidence type="ECO:0000256" key="6">
    <source>
        <dbReference type="ARBA" id="ARBA00023136"/>
    </source>
</evidence>
<evidence type="ECO:0000256" key="1">
    <source>
        <dbReference type="ARBA" id="ARBA00004236"/>
    </source>
</evidence>
<dbReference type="Pfam" id="PF00535">
    <property type="entry name" value="Glycos_transf_2"/>
    <property type="match status" value="1"/>
</dbReference>
<keyword evidence="6" id="KW-0472">Membrane</keyword>
<protein>
    <submittedName>
        <fullName evidence="8">Glycosyl transferase</fullName>
    </submittedName>
</protein>
<keyword evidence="3" id="KW-0997">Cell inner membrane</keyword>
<dbReference type="PANTHER" id="PTHR43646">
    <property type="entry name" value="GLYCOSYLTRANSFERASE"/>
    <property type="match status" value="1"/>
</dbReference>
<evidence type="ECO:0000256" key="5">
    <source>
        <dbReference type="ARBA" id="ARBA00022679"/>
    </source>
</evidence>
<dbReference type="PANTHER" id="PTHR43646:SF2">
    <property type="entry name" value="GLYCOSYLTRANSFERASE 2-LIKE DOMAIN-CONTAINING PROTEIN"/>
    <property type="match status" value="1"/>
</dbReference>
<dbReference type="Proteomes" id="UP000635983">
    <property type="component" value="Unassembled WGS sequence"/>
</dbReference>
<accession>A0A917PU57</accession>
<sequence>MIGVVIPAHNEEACLDSCLRTVLAAADHPGLRAEPVRVMVVLDACTDRSRAVVERFPIVECIEIGARNVGTARATGANLLIESGARWIACTDADTRVPADWLAAQLSCDADAVCGVVEVDDWSLHSLEVRSRYEAAYTDCDGHRHIHGANLGIASHAYLRAGGFPALTAHEDVHLVRRLEALDARIAWSRAVRVQTSSRLDCRAREGFGDYLRSLGVTA</sequence>
<comment type="subcellular location">
    <subcellularLocation>
        <location evidence="1">Cell membrane</location>
    </subcellularLocation>
</comment>
<dbReference type="RefSeq" id="WP_188982756.1">
    <property type="nucleotide sequence ID" value="NZ_BMPO01000003.1"/>
</dbReference>
<evidence type="ECO:0000313" key="9">
    <source>
        <dbReference type="Proteomes" id="UP000635983"/>
    </source>
</evidence>
<evidence type="ECO:0000256" key="3">
    <source>
        <dbReference type="ARBA" id="ARBA00022519"/>
    </source>
</evidence>
<dbReference type="InterPro" id="IPR001173">
    <property type="entry name" value="Glyco_trans_2-like"/>
</dbReference>
<dbReference type="EMBL" id="BMPO01000003">
    <property type="protein sequence ID" value="GGJ91752.1"/>
    <property type="molecule type" value="Genomic_DNA"/>
</dbReference>
<evidence type="ECO:0000259" key="7">
    <source>
        <dbReference type="Pfam" id="PF00535"/>
    </source>
</evidence>
<dbReference type="InterPro" id="IPR029044">
    <property type="entry name" value="Nucleotide-diphossugar_trans"/>
</dbReference>
<dbReference type="GO" id="GO:0016757">
    <property type="term" value="F:glycosyltransferase activity"/>
    <property type="evidence" value="ECO:0007669"/>
    <property type="project" value="UniProtKB-KW"/>
</dbReference>
<gene>
    <name evidence="8" type="ORF">GCM10009304_16940</name>
</gene>
<name>A0A917PU57_9PSED</name>
<evidence type="ECO:0000256" key="2">
    <source>
        <dbReference type="ARBA" id="ARBA00022475"/>
    </source>
</evidence>
<dbReference type="Gene3D" id="3.90.550.10">
    <property type="entry name" value="Spore Coat Polysaccharide Biosynthesis Protein SpsA, Chain A"/>
    <property type="match status" value="1"/>
</dbReference>
<evidence type="ECO:0000256" key="4">
    <source>
        <dbReference type="ARBA" id="ARBA00022676"/>
    </source>
</evidence>
<keyword evidence="9" id="KW-1185">Reference proteome</keyword>
<reference evidence="8" key="1">
    <citation type="journal article" date="2014" name="Int. J. Syst. Evol. Microbiol.">
        <title>Complete genome sequence of Corynebacterium casei LMG S-19264T (=DSM 44701T), isolated from a smear-ripened cheese.</title>
        <authorList>
            <consortium name="US DOE Joint Genome Institute (JGI-PGF)"/>
            <person name="Walter F."/>
            <person name="Albersmeier A."/>
            <person name="Kalinowski J."/>
            <person name="Ruckert C."/>
        </authorList>
    </citation>
    <scope>NUCLEOTIDE SEQUENCE</scope>
    <source>
        <strain evidence="8">JCM 30078</strain>
    </source>
</reference>
<keyword evidence="5 8" id="KW-0808">Transferase</keyword>
<reference evidence="8" key="2">
    <citation type="submission" date="2020-09" db="EMBL/GenBank/DDBJ databases">
        <authorList>
            <person name="Sun Q."/>
            <person name="Ohkuma M."/>
        </authorList>
    </citation>
    <scope>NUCLEOTIDE SEQUENCE</scope>
    <source>
        <strain evidence="8">JCM 30078</strain>
    </source>
</reference>
<dbReference type="AlphaFoldDB" id="A0A917PU57"/>
<organism evidence="8 9">
    <name type="scientific">Pseudomonas matsuisoli</name>
    <dbReference type="NCBI Taxonomy" id="1515666"/>
    <lineage>
        <taxon>Bacteria</taxon>
        <taxon>Pseudomonadati</taxon>
        <taxon>Pseudomonadota</taxon>
        <taxon>Gammaproteobacteria</taxon>
        <taxon>Pseudomonadales</taxon>
        <taxon>Pseudomonadaceae</taxon>
        <taxon>Pseudomonas</taxon>
    </lineage>
</organism>
<comment type="caution">
    <text evidence="8">The sequence shown here is derived from an EMBL/GenBank/DDBJ whole genome shotgun (WGS) entry which is preliminary data.</text>
</comment>
<proteinExistence type="predicted"/>